<dbReference type="AlphaFoldDB" id="A0A2N4SXQ7"/>
<comment type="caution">
    <text evidence="1">The sequence shown here is derived from an EMBL/GenBank/DDBJ whole genome shotgun (WGS) entry which is preliminary data.</text>
</comment>
<organism evidence="1 2">
    <name type="scientific">Kocuria flava</name>
    <dbReference type="NCBI Taxonomy" id="446860"/>
    <lineage>
        <taxon>Bacteria</taxon>
        <taxon>Bacillati</taxon>
        <taxon>Actinomycetota</taxon>
        <taxon>Actinomycetes</taxon>
        <taxon>Micrococcales</taxon>
        <taxon>Micrococcaceae</taxon>
        <taxon>Kocuria</taxon>
    </lineage>
</organism>
<proteinExistence type="predicted"/>
<accession>A0A2N4SXQ7</accession>
<evidence type="ECO:0000313" key="1">
    <source>
        <dbReference type="EMBL" id="PLC10760.1"/>
    </source>
</evidence>
<sequence>MSFSELAEITANGWTQGSFLGADAARDLGLDGDSIDGWLVASHPCDIVARSLDNEPFVDVVPVRLIDALNGTYAFGANPRKLHVAVVERAYEADLIGRRTLRRELLGNVTPAGNLDKRSARTFAQWLGSRYSRPFFPDAFNDRRQPSSKRVNAILKRRGSSFSGVYIDVADAELGDDEVYVVTLLFTILPEVVADTSAWADANEAADEIVALWNDEKGINVDKHFVESEDDVPISMLRTYTRLDFDSYTIRGDEAGDQPLSISI</sequence>
<reference evidence="1 2" key="1">
    <citation type="submission" date="2015-12" db="EMBL/GenBank/DDBJ databases">
        <authorList>
            <person name="Shamseldin A."/>
            <person name="Moawad H."/>
            <person name="Abd El-Rahim W.M."/>
            <person name="Sadowsky M.J."/>
        </authorList>
    </citation>
    <scope>NUCLEOTIDE SEQUENCE [LARGE SCALE GENOMIC DNA]</scope>
    <source>
        <strain evidence="1 2">S43</strain>
    </source>
</reference>
<protein>
    <submittedName>
        <fullName evidence="1">Uncharacterized protein</fullName>
    </submittedName>
</protein>
<gene>
    <name evidence="1" type="ORF">AUQ48_17060</name>
</gene>
<name>A0A2N4SXQ7_9MICC</name>
<dbReference type="Proteomes" id="UP000234632">
    <property type="component" value="Unassembled WGS sequence"/>
</dbReference>
<dbReference type="RefSeq" id="WP_101853419.1">
    <property type="nucleotide sequence ID" value="NZ_LOMZ01000004.1"/>
</dbReference>
<evidence type="ECO:0000313" key="2">
    <source>
        <dbReference type="Proteomes" id="UP000234632"/>
    </source>
</evidence>
<dbReference type="EMBL" id="LOMZ01000004">
    <property type="protein sequence ID" value="PLC10760.1"/>
    <property type="molecule type" value="Genomic_DNA"/>
</dbReference>